<reference evidence="1 2" key="1">
    <citation type="submission" date="2021-03" db="EMBL/GenBank/DDBJ databases">
        <title>Sequencing the genomes of 1000 actinobacteria strains.</title>
        <authorList>
            <person name="Klenk H.-P."/>
        </authorList>
    </citation>
    <scope>NUCLEOTIDE SEQUENCE [LARGE SCALE GENOMIC DNA]</scope>
    <source>
        <strain evidence="1 2">DSM 44580</strain>
    </source>
</reference>
<evidence type="ECO:0000313" key="2">
    <source>
        <dbReference type="Proteomes" id="UP001519363"/>
    </source>
</evidence>
<dbReference type="InterPro" id="IPR023198">
    <property type="entry name" value="PGP-like_dom2"/>
</dbReference>
<dbReference type="RefSeq" id="WP_086781158.1">
    <property type="nucleotide sequence ID" value="NZ_JAGIOO010000001.1"/>
</dbReference>
<evidence type="ECO:0000313" key="1">
    <source>
        <dbReference type="EMBL" id="MBP2477155.1"/>
    </source>
</evidence>
<dbReference type="PANTHER" id="PTHR43434:SF1">
    <property type="entry name" value="PHOSPHOGLYCOLATE PHOSPHATASE"/>
    <property type="match status" value="1"/>
</dbReference>
<dbReference type="PANTHER" id="PTHR43434">
    <property type="entry name" value="PHOSPHOGLYCOLATE PHOSPHATASE"/>
    <property type="match status" value="1"/>
</dbReference>
<proteinExistence type="predicted"/>
<dbReference type="SFLD" id="SFLDS00003">
    <property type="entry name" value="Haloacid_Dehalogenase"/>
    <property type="match status" value="1"/>
</dbReference>
<dbReference type="InterPro" id="IPR036412">
    <property type="entry name" value="HAD-like_sf"/>
</dbReference>
<organism evidence="1 2">
    <name type="scientific">Crossiella equi</name>
    <dbReference type="NCBI Taxonomy" id="130796"/>
    <lineage>
        <taxon>Bacteria</taxon>
        <taxon>Bacillati</taxon>
        <taxon>Actinomycetota</taxon>
        <taxon>Actinomycetes</taxon>
        <taxon>Pseudonocardiales</taxon>
        <taxon>Pseudonocardiaceae</taxon>
        <taxon>Crossiella</taxon>
    </lineage>
</organism>
<dbReference type="Pfam" id="PF12710">
    <property type="entry name" value="HAD"/>
    <property type="match status" value="1"/>
</dbReference>
<gene>
    <name evidence="1" type="ORF">JOF53_006027</name>
</gene>
<accession>A0ABS5AKQ7</accession>
<keyword evidence="2" id="KW-1185">Reference proteome</keyword>
<dbReference type="SUPFAM" id="SSF56784">
    <property type="entry name" value="HAD-like"/>
    <property type="match status" value="1"/>
</dbReference>
<comment type="caution">
    <text evidence="1">The sequence shown here is derived from an EMBL/GenBank/DDBJ whole genome shotgun (WGS) entry which is preliminary data.</text>
</comment>
<dbReference type="Gene3D" id="1.10.150.240">
    <property type="entry name" value="Putative phosphatase, domain 2"/>
    <property type="match status" value="1"/>
</dbReference>
<dbReference type="Proteomes" id="UP001519363">
    <property type="component" value="Unassembled WGS sequence"/>
</dbReference>
<dbReference type="InterPro" id="IPR023214">
    <property type="entry name" value="HAD_sf"/>
</dbReference>
<dbReference type="Gene3D" id="3.40.50.1000">
    <property type="entry name" value="HAD superfamily/HAD-like"/>
    <property type="match status" value="1"/>
</dbReference>
<sequence>MTRPHTLVLWDIDLTLVDLRGTGADWYGTVLRRVSGQDMRHVPTFQGRTERAITTELLNRHGMAETEDDVRRVFAALVDVVAADREVLHQRGSALPGAAEVLRALAATPGVVQSLVTGNLPEVARFKLDAFGLDEHVDFEVGGYGHQSLERHPLVGTAVGLAERKYGVRFPAKRVVVVGDTPHDIEAALHHGATAVGVTTGRCDEEELRAAGAHIVLPGLADTAGVLAALVR</sequence>
<protein>
    <submittedName>
        <fullName evidence="1">Phosphoglycolate phosphatase-like HAD superfamily hydrolase</fullName>
    </submittedName>
</protein>
<dbReference type="EMBL" id="JAGIOO010000001">
    <property type="protein sequence ID" value="MBP2477155.1"/>
    <property type="molecule type" value="Genomic_DNA"/>
</dbReference>
<dbReference type="InterPro" id="IPR050155">
    <property type="entry name" value="HAD-like_hydrolase_sf"/>
</dbReference>
<dbReference type="SFLD" id="SFLDG01129">
    <property type="entry name" value="C1.5:_HAD__Beta-PGM__Phosphata"/>
    <property type="match status" value="1"/>
</dbReference>
<name>A0ABS5AKQ7_9PSEU</name>